<evidence type="ECO:0000313" key="1">
    <source>
        <dbReference type="Proteomes" id="UP000095286"/>
    </source>
</evidence>
<dbReference type="Proteomes" id="UP000095286">
    <property type="component" value="Unplaced"/>
</dbReference>
<evidence type="ECO:0000313" key="2">
    <source>
        <dbReference type="WBParaSite" id="RSKR_0000582800.1"/>
    </source>
</evidence>
<dbReference type="WBParaSite" id="RSKR_0000582800.1">
    <property type="protein sequence ID" value="RSKR_0000582800.1"/>
    <property type="gene ID" value="RSKR_0000582800"/>
</dbReference>
<organism evidence="1 2">
    <name type="scientific">Rhabditophanes sp. KR3021</name>
    <dbReference type="NCBI Taxonomy" id="114890"/>
    <lineage>
        <taxon>Eukaryota</taxon>
        <taxon>Metazoa</taxon>
        <taxon>Ecdysozoa</taxon>
        <taxon>Nematoda</taxon>
        <taxon>Chromadorea</taxon>
        <taxon>Rhabditida</taxon>
        <taxon>Tylenchina</taxon>
        <taxon>Panagrolaimomorpha</taxon>
        <taxon>Strongyloidoidea</taxon>
        <taxon>Alloionematidae</taxon>
        <taxon>Rhabditophanes</taxon>
    </lineage>
</organism>
<reference evidence="2" key="1">
    <citation type="submission" date="2016-11" db="UniProtKB">
        <authorList>
            <consortium name="WormBaseParasite"/>
        </authorList>
    </citation>
    <scope>IDENTIFICATION</scope>
    <source>
        <strain evidence="2">KR3021</strain>
    </source>
</reference>
<name>A0AC35TYQ9_9BILA</name>
<sequence length="161" mass="18404">MSKKVLATLVLVTFVQIVTSITHPTSHFGTKCRLCHCFVKYDDRDFVVEVVPYKKVDNPYEATEDDCLKLCWDDESCRAVTYGLVGGKDIFACELYQTGVVIKPLYVPYINLYIKKSPECRAPAHIFYRDLILSEPGDQVAKRKSKYVKLNKKVNPFNIGK</sequence>
<protein>
    <submittedName>
        <fullName evidence="2">Apple domain-containing protein</fullName>
    </submittedName>
</protein>
<proteinExistence type="predicted"/>
<accession>A0AC35TYQ9</accession>